<dbReference type="PANTHER" id="PTHR32552:SF68">
    <property type="entry name" value="FERRICHROME OUTER MEMBRANE TRANSPORTER_PHAGE RECEPTOR"/>
    <property type="match status" value="1"/>
</dbReference>
<evidence type="ECO:0000256" key="6">
    <source>
        <dbReference type="ARBA" id="ARBA00022692"/>
    </source>
</evidence>
<evidence type="ECO:0000256" key="16">
    <source>
        <dbReference type="SAM" id="SignalP"/>
    </source>
</evidence>
<evidence type="ECO:0000256" key="3">
    <source>
        <dbReference type="ARBA" id="ARBA00022448"/>
    </source>
</evidence>
<evidence type="ECO:0000256" key="15">
    <source>
        <dbReference type="RuleBase" id="RU003357"/>
    </source>
</evidence>
<keyword evidence="12 19" id="KW-0675">Receptor</keyword>
<evidence type="ECO:0000256" key="5">
    <source>
        <dbReference type="ARBA" id="ARBA00022496"/>
    </source>
</evidence>
<dbReference type="InterPro" id="IPR036942">
    <property type="entry name" value="Beta-barrel_TonB_sf"/>
</dbReference>
<keyword evidence="8" id="KW-0408">Iron</keyword>
<dbReference type="InterPro" id="IPR012910">
    <property type="entry name" value="Plug_dom"/>
</dbReference>
<dbReference type="Pfam" id="PF00593">
    <property type="entry name" value="TonB_dep_Rec_b-barrel"/>
    <property type="match status" value="1"/>
</dbReference>
<gene>
    <name evidence="19" type="ORF">ACGRH2_18165</name>
</gene>
<dbReference type="InterPro" id="IPR037066">
    <property type="entry name" value="Plug_dom_sf"/>
</dbReference>
<keyword evidence="4 14" id="KW-1134">Transmembrane beta strand</keyword>
<evidence type="ECO:0000256" key="7">
    <source>
        <dbReference type="ARBA" id="ARBA00022729"/>
    </source>
</evidence>
<evidence type="ECO:0000256" key="13">
    <source>
        <dbReference type="ARBA" id="ARBA00023237"/>
    </source>
</evidence>
<dbReference type="Gene3D" id="2.40.170.20">
    <property type="entry name" value="TonB-dependent receptor, beta-barrel domain"/>
    <property type="match status" value="1"/>
</dbReference>
<evidence type="ECO:0000259" key="18">
    <source>
        <dbReference type="Pfam" id="PF07715"/>
    </source>
</evidence>
<evidence type="ECO:0000256" key="10">
    <source>
        <dbReference type="ARBA" id="ARBA00023077"/>
    </source>
</evidence>
<comment type="similarity">
    <text evidence="2 14 15">Belongs to the TonB-dependent receptor family.</text>
</comment>
<dbReference type="Pfam" id="PF07715">
    <property type="entry name" value="Plug"/>
    <property type="match status" value="1"/>
</dbReference>
<evidence type="ECO:0000256" key="8">
    <source>
        <dbReference type="ARBA" id="ARBA00023004"/>
    </source>
</evidence>
<dbReference type="PROSITE" id="PS52016">
    <property type="entry name" value="TONB_DEPENDENT_REC_3"/>
    <property type="match status" value="1"/>
</dbReference>
<evidence type="ECO:0000256" key="11">
    <source>
        <dbReference type="ARBA" id="ARBA00023136"/>
    </source>
</evidence>
<keyword evidence="6 14" id="KW-0812">Transmembrane</keyword>
<feature type="domain" description="TonB-dependent receptor-like beta-barrel" evidence="17">
    <location>
        <begin position="234"/>
        <end position="684"/>
    </location>
</feature>
<feature type="domain" description="TonB-dependent receptor plug" evidence="18">
    <location>
        <begin position="60"/>
        <end position="161"/>
    </location>
</feature>
<dbReference type="SUPFAM" id="SSF56935">
    <property type="entry name" value="Porins"/>
    <property type="match status" value="1"/>
</dbReference>
<dbReference type="Gene3D" id="2.170.130.10">
    <property type="entry name" value="TonB-dependent receptor, plug domain"/>
    <property type="match status" value="1"/>
</dbReference>
<dbReference type="NCBIfam" id="TIGR01783">
    <property type="entry name" value="TonB-siderophor"/>
    <property type="match status" value="1"/>
</dbReference>
<protein>
    <submittedName>
        <fullName evidence="19">TonB-dependent siderophore receptor</fullName>
    </submittedName>
</protein>
<evidence type="ECO:0000256" key="9">
    <source>
        <dbReference type="ARBA" id="ARBA00023065"/>
    </source>
</evidence>
<keyword evidence="11 14" id="KW-0472">Membrane</keyword>
<keyword evidence="20" id="KW-1185">Reference proteome</keyword>
<evidence type="ECO:0000259" key="17">
    <source>
        <dbReference type="Pfam" id="PF00593"/>
    </source>
</evidence>
<evidence type="ECO:0000313" key="20">
    <source>
        <dbReference type="Proteomes" id="UP001607125"/>
    </source>
</evidence>
<dbReference type="InterPro" id="IPR039426">
    <property type="entry name" value="TonB-dep_rcpt-like"/>
</dbReference>
<reference evidence="19 20" key="1">
    <citation type="submission" date="2024-10" db="EMBL/GenBank/DDBJ databases">
        <authorList>
            <person name="Yibar A."/>
            <person name="Saticioglu I.B."/>
            <person name="Duman M."/>
            <person name="Ajmi N."/>
            <person name="Gurler F."/>
            <person name="Ay H."/>
            <person name="Onuk E."/>
            <person name="Guler S."/>
            <person name="Romalde J.L."/>
        </authorList>
    </citation>
    <scope>NUCLEOTIDE SEQUENCE [LARGE SCALE GENOMIC DNA]</scope>
    <source>
        <strain evidence="19 20">1-TCBS-B</strain>
    </source>
</reference>
<dbReference type="CDD" id="cd01347">
    <property type="entry name" value="ligand_gated_channel"/>
    <property type="match status" value="1"/>
</dbReference>
<evidence type="ECO:0000313" key="19">
    <source>
        <dbReference type="EMBL" id="MFH0262312.1"/>
    </source>
</evidence>
<comment type="subcellular location">
    <subcellularLocation>
        <location evidence="1 14">Cell outer membrane</location>
        <topology evidence="1 14">Multi-pass membrane protein</topology>
    </subcellularLocation>
</comment>
<keyword evidence="5" id="KW-0410">Iron transport</keyword>
<dbReference type="EMBL" id="JBIHSF010000008">
    <property type="protein sequence ID" value="MFH0262312.1"/>
    <property type="molecule type" value="Genomic_DNA"/>
</dbReference>
<name>A0ABW7ILN2_9VIBR</name>
<feature type="signal peptide" evidence="16">
    <location>
        <begin position="1"/>
        <end position="26"/>
    </location>
</feature>
<keyword evidence="9" id="KW-0406">Ion transport</keyword>
<comment type="caution">
    <text evidence="19">The sequence shown here is derived from an EMBL/GenBank/DDBJ whole genome shotgun (WGS) entry which is preliminary data.</text>
</comment>
<keyword evidence="3 14" id="KW-0813">Transport</keyword>
<keyword evidence="7 16" id="KW-0732">Signal</keyword>
<evidence type="ECO:0000256" key="2">
    <source>
        <dbReference type="ARBA" id="ARBA00009810"/>
    </source>
</evidence>
<keyword evidence="10 15" id="KW-0798">TonB box</keyword>
<proteinExistence type="inferred from homology"/>
<evidence type="ECO:0000256" key="1">
    <source>
        <dbReference type="ARBA" id="ARBA00004571"/>
    </source>
</evidence>
<feature type="chain" id="PRO_5046402147" evidence="16">
    <location>
        <begin position="27"/>
        <end position="714"/>
    </location>
</feature>
<keyword evidence="13 14" id="KW-0998">Cell outer membrane</keyword>
<dbReference type="InterPro" id="IPR000531">
    <property type="entry name" value="Beta-barrel_TonB"/>
</dbReference>
<accession>A0ABW7ILN2</accession>
<dbReference type="PANTHER" id="PTHR32552">
    <property type="entry name" value="FERRICHROME IRON RECEPTOR-RELATED"/>
    <property type="match status" value="1"/>
</dbReference>
<evidence type="ECO:0000256" key="4">
    <source>
        <dbReference type="ARBA" id="ARBA00022452"/>
    </source>
</evidence>
<organism evidence="19 20">
    <name type="scientific">Vibrio barjaei</name>
    <dbReference type="NCBI Taxonomy" id="1676683"/>
    <lineage>
        <taxon>Bacteria</taxon>
        <taxon>Pseudomonadati</taxon>
        <taxon>Pseudomonadota</taxon>
        <taxon>Gammaproteobacteria</taxon>
        <taxon>Vibrionales</taxon>
        <taxon>Vibrionaceae</taxon>
        <taxon>Vibrio</taxon>
    </lineage>
</organism>
<dbReference type="InterPro" id="IPR010105">
    <property type="entry name" value="TonB_sidphr_rcpt"/>
</dbReference>
<evidence type="ECO:0000256" key="14">
    <source>
        <dbReference type="PROSITE-ProRule" id="PRU01360"/>
    </source>
</evidence>
<evidence type="ECO:0000256" key="12">
    <source>
        <dbReference type="ARBA" id="ARBA00023170"/>
    </source>
</evidence>
<dbReference type="RefSeq" id="WP_394629639.1">
    <property type="nucleotide sequence ID" value="NZ_JBIHSF010000008.1"/>
</dbReference>
<dbReference type="Proteomes" id="UP001607125">
    <property type="component" value="Unassembled WGS sequence"/>
</dbReference>
<sequence>MMLKTKLSPIAVAVSMLIAVPTLSVAEDNQTSQTPQTDEQMTVLGKTYRNTATKTSLTPEETPQSISVIDRETLDLRGVNSVAEALRYTPGVHTQLRGGAVGRLDLFNIRGFTNYQNYYDGLQLQYNAWNLQPQVDAFAVEQIEIFKGPTSVLYGAMPPGGMVNLVAKRPTQERATDISVAGGSHAHKEFTIDSRGQIGDSNFNYRFLGKALKRDGMADTSEEERYLIAPSVDWNVSDKTLVNFNAYYQNDPKAGIYTSMPGYGTVLPNPNGDLSKNLFTGDQNWNKFEKEVGLYGVKLNHEFSNDWTLLVNTRYMDGSALQHNTYGTGLAADGRTLSRNAYLTDEKSKGWVSDAQVNGNFNTGNLMHNLLIGLDYQQLDSKVDYFDVATSTIDIYNPNNNQLSEEEIKKQMASATNYGNQVDSKQLGLYLQDQMRLNRLVMIAGVRFDNYKSDTTANSTGATTTLDQNNTSYRVGALYEFDKGISPYINYADSFEPVAGTDKNGNAFKPSTGHQWEAGVKYNSADMTKMLNIAAFHITKKGALVKDPNGSLPQHQIQVGESVSKGVEVESKWYATDRLDLAANYTYQNVEITEDTDPTQIGKKPVWVPDQMANLWANYNFYGTALDGAILGGGVRYIGETQLDAANSGTIPGYTVVDLSLGYDLGTLGSSMKGSSASVAVTNLFNNETYTCYDSLNCWANDERRIVARLKFGF</sequence>